<dbReference type="InterPro" id="IPR019531">
    <property type="entry name" value="Pmp4"/>
</dbReference>
<dbReference type="EMBL" id="KL584717">
    <property type="protein sequence ID" value="KEQ70430.1"/>
    <property type="molecule type" value="Genomic_DNA"/>
</dbReference>
<evidence type="ECO:0000313" key="2">
    <source>
        <dbReference type="Proteomes" id="UP000027730"/>
    </source>
</evidence>
<dbReference type="RefSeq" id="XP_013424707.1">
    <property type="nucleotide sequence ID" value="XM_013569253.1"/>
</dbReference>
<dbReference type="Proteomes" id="UP000027730">
    <property type="component" value="Unassembled WGS sequence"/>
</dbReference>
<organism evidence="1 2">
    <name type="scientific">Aureobasidium namibiae CBS 147.97</name>
    <dbReference type="NCBI Taxonomy" id="1043004"/>
    <lineage>
        <taxon>Eukaryota</taxon>
        <taxon>Fungi</taxon>
        <taxon>Dikarya</taxon>
        <taxon>Ascomycota</taxon>
        <taxon>Pezizomycotina</taxon>
        <taxon>Dothideomycetes</taxon>
        <taxon>Dothideomycetidae</taxon>
        <taxon>Dothideales</taxon>
        <taxon>Saccotheciaceae</taxon>
        <taxon>Aureobasidium</taxon>
    </lineage>
</organism>
<name>A0A074WBD7_9PEZI</name>
<dbReference type="PIRSF" id="PIRSF013674">
    <property type="entry name" value="PXMP4"/>
    <property type="match status" value="1"/>
</dbReference>
<keyword evidence="2" id="KW-1185">Reference proteome</keyword>
<dbReference type="PANTHER" id="PTHR15460:SF3">
    <property type="entry name" value="PEROXISOMAL MEMBRANE PROTEIN 4"/>
    <property type="match status" value="1"/>
</dbReference>
<dbReference type="Pfam" id="PF02466">
    <property type="entry name" value="Tim17"/>
    <property type="match status" value="1"/>
</dbReference>
<accession>A0A074WBD7</accession>
<protein>
    <submittedName>
        <fullName evidence="1">Peroxisomal membrane protein 4</fullName>
    </submittedName>
</protein>
<dbReference type="GeneID" id="25415628"/>
<dbReference type="GO" id="GO:0005778">
    <property type="term" value="C:peroxisomal membrane"/>
    <property type="evidence" value="ECO:0007669"/>
    <property type="project" value="TreeGrafter"/>
</dbReference>
<dbReference type="OrthoDB" id="39659at2759"/>
<reference evidence="1 2" key="1">
    <citation type="journal article" date="2014" name="BMC Genomics">
        <title>Genome sequencing of four Aureobasidium pullulans varieties: biotechnological potential, stress tolerance, and description of new species.</title>
        <authorList>
            <person name="Gostin Ar C."/>
            <person name="Ohm R.A."/>
            <person name="Kogej T."/>
            <person name="Sonjak S."/>
            <person name="Turk M."/>
            <person name="Zajc J."/>
            <person name="Zalar P."/>
            <person name="Grube M."/>
            <person name="Sun H."/>
            <person name="Han J."/>
            <person name="Sharma A."/>
            <person name="Chiniquy J."/>
            <person name="Ngan C.Y."/>
            <person name="Lipzen A."/>
            <person name="Barry K."/>
            <person name="Grigoriev I.V."/>
            <person name="Gunde-Cimerman N."/>
        </authorList>
    </citation>
    <scope>NUCLEOTIDE SEQUENCE [LARGE SCALE GENOMIC DNA]</scope>
    <source>
        <strain evidence="1 2">CBS 147.97</strain>
    </source>
</reference>
<dbReference type="PANTHER" id="PTHR15460">
    <property type="entry name" value="PEROXISOMAL MEMBRANE PROTEIN 4"/>
    <property type="match status" value="1"/>
</dbReference>
<gene>
    <name evidence="1" type="ORF">M436DRAFT_75267</name>
</gene>
<evidence type="ECO:0000313" key="1">
    <source>
        <dbReference type="EMBL" id="KEQ70430.1"/>
    </source>
</evidence>
<dbReference type="HOGENOM" id="CLU_054132_1_0_1"/>
<proteinExistence type="predicted"/>
<dbReference type="STRING" id="1043004.A0A074WBD7"/>
<dbReference type="AlphaFoldDB" id="A0A074WBD7"/>
<sequence>MDISALQATATRILQNPHYQPPLSLLKALRNGAVYGTKVRFPHALVMILLFRSGPLSTKLSSVLKATKQHARNLATFAFLYKLLMLVQKSVRPAGKEMSSDSFVAGAVGGYYVFGRSKSSVNQQIVIYVAARVVLAAASLAVQPRGDNTLLGGKYGGRGGMGIIGLSDQSREAVRRHAWPVFASLSWASVMWLFRFYPDMLQPSLRSSMTYIYENADHWDSPRNFLWHNK</sequence>